<sequence>MRIKKFLKVVIASVLIQFMILIALWYFVFNGVAFSDFTVYFSGIVLAIVLFFSSSGDAWTNSVIASNFIIHGDSGHREQREFFHVRLNPILTSSFFMLVISVGYATLVYYM</sequence>
<evidence type="ECO:0000313" key="3">
    <source>
        <dbReference type="Proteomes" id="UP001601059"/>
    </source>
</evidence>
<dbReference type="RefSeq" id="WP_389358802.1">
    <property type="nucleotide sequence ID" value="NZ_JBIACK010000001.1"/>
</dbReference>
<feature type="transmembrane region" description="Helical" evidence="1">
    <location>
        <begin position="7"/>
        <end position="28"/>
    </location>
</feature>
<keyword evidence="1" id="KW-0812">Transmembrane</keyword>
<name>A0ABW6KBG2_9BACI</name>
<feature type="transmembrane region" description="Helical" evidence="1">
    <location>
        <begin position="40"/>
        <end position="70"/>
    </location>
</feature>
<organism evidence="2 3">
    <name type="scientific">Cytobacillus spartinae</name>
    <dbReference type="NCBI Taxonomy" id="3299023"/>
    <lineage>
        <taxon>Bacteria</taxon>
        <taxon>Bacillati</taxon>
        <taxon>Bacillota</taxon>
        <taxon>Bacilli</taxon>
        <taxon>Bacillales</taxon>
        <taxon>Bacillaceae</taxon>
        <taxon>Cytobacillus</taxon>
    </lineage>
</organism>
<gene>
    <name evidence="2" type="ORF">ACFYKX_05445</name>
</gene>
<comment type="caution">
    <text evidence="2">The sequence shown here is derived from an EMBL/GenBank/DDBJ whole genome shotgun (WGS) entry which is preliminary data.</text>
</comment>
<evidence type="ECO:0008006" key="4">
    <source>
        <dbReference type="Google" id="ProtNLM"/>
    </source>
</evidence>
<reference evidence="2 3" key="1">
    <citation type="submission" date="2024-08" db="EMBL/GenBank/DDBJ databases">
        <title>Two novel Cytobacillus novel species.</title>
        <authorList>
            <person name="Liu G."/>
        </authorList>
    </citation>
    <scope>NUCLEOTIDE SEQUENCE [LARGE SCALE GENOMIC DNA]</scope>
    <source>
        <strain evidence="2 3">FJAT-54145</strain>
    </source>
</reference>
<keyword evidence="3" id="KW-1185">Reference proteome</keyword>
<dbReference type="EMBL" id="JBIACK010000001">
    <property type="protein sequence ID" value="MFE8700067.1"/>
    <property type="molecule type" value="Genomic_DNA"/>
</dbReference>
<protein>
    <recommendedName>
        <fullName evidence="4">DUF3899 domain-containing protein</fullName>
    </recommendedName>
</protein>
<evidence type="ECO:0000313" key="2">
    <source>
        <dbReference type="EMBL" id="MFE8700067.1"/>
    </source>
</evidence>
<accession>A0ABW6KBG2</accession>
<evidence type="ECO:0000256" key="1">
    <source>
        <dbReference type="SAM" id="Phobius"/>
    </source>
</evidence>
<keyword evidence="1" id="KW-0472">Membrane</keyword>
<dbReference type="Proteomes" id="UP001601059">
    <property type="component" value="Unassembled WGS sequence"/>
</dbReference>
<feature type="transmembrane region" description="Helical" evidence="1">
    <location>
        <begin position="90"/>
        <end position="110"/>
    </location>
</feature>
<keyword evidence="1" id="KW-1133">Transmembrane helix</keyword>
<proteinExistence type="predicted"/>